<dbReference type="InterPro" id="IPR029063">
    <property type="entry name" value="SAM-dependent_MTases_sf"/>
</dbReference>
<dbReference type="GO" id="GO:0008757">
    <property type="term" value="F:S-adenosylmethionine-dependent methyltransferase activity"/>
    <property type="evidence" value="ECO:0007669"/>
    <property type="project" value="InterPro"/>
</dbReference>
<evidence type="ECO:0000313" key="2">
    <source>
        <dbReference type="EMBL" id="OGM02173.1"/>
    </source>
</evidence>
<name>A0A1F7WH86_9BACT</name>
<organism evidence="2 3">
    <name type="scientific">Candidatus Woesebacteria bacterium GWA1_41_8</name>
    <dbReference type="NCBI Taxonomy" id="1802471"/>
    <lineage>
        <taxon>Bacteria</taxon>
        <taxon>Candidatus Woeseibacteriota</taxon>
    </lineage>
</organism>
<dbReference type="InterPro" id="IPR013216">
    <property type="entry name" value="Methyltransf_11"/>
</dbReference>
<protein>
    <recommendedName>
        <fullName evidence="1">Methyltransferase type 11 domain-containing protein</fullName>
    </recommendedName>
</protein>
<dbReference type="Proteomes" id="UP000176198">
    <property type="component" value="Unassembled WGS sequence"/>
</dbReference>
<dbReference type="Pfam" id="PF08241">
    <property type="entry name" value="Methyltransf_11"/>
    <property type="match status" value="1"/>
</dbReference>
<feature type="domain" description="Methyltransferase type 11" evidence="1">
    <location>
        <begin position="45"/>
        <end position="138"/>
    </location>
</feature>
<evidence type="ECO:0000259" key="1">
    <source>
        <dbReference type="Pfam" id="PF08241"/>
    </source>
</evidence>
<reference evidence="2 3" key="1">
    <citation type="journal article" date="2016" name="Nat. Commun.">
        <title>Thousands of microbial genomes shed light on interconnected biogeochemical processes in an aquifer system.</title>
        <authorList>
            <person name="Anantharaman K."/>
            <person name="Brown C.T."/>
            <person name="Hug L.A."/>
            <person name="Sharon I."/>
            <person name="Castelle C.J."/>
            <person name="Probst A.J."/>
            <person name="Thomas B.C."/>
            <person name="Singh A."/>
            <person name="Wilkins M.J."/>
            <person name="Karaoz U."/>
            <person name="Brodie E.L."/>
            <person name="Williams K.H."/>
            <person name="Hubbard S.S."/>
            <person name="Banfield J.F."/>
        </authorList>
    </citation>
    <scope>NUCLEOTIDE SEQUENCE [LARGE SCALE GENOMIC DNA]</scope>
</reference>
<proteinExistence type="predicted"/>
<dbReference type="STRING" id="1802471.A2115_01525"/>
<dbReference type="SUPFAM" id="SSF53335">
    <property type="entry name" value="S-adenosyl-L-methionine-dependent methyltransferases"/>
    <property type="match status" value="1"/>
</dbReference>
<dbReference type="CDD" id="cd02440">
    <property type="entry name" value="AdoMet_MTases"/>
    <property type="match status" value="1"/>
</dbReference>
<comment type="caution">
    <text evidence="2">The sequence shown here is derived from an EMBL/GenBank/DDBJ whole genome shotgun (WGS) entry which is preliminary data.</text>
</comment>
<sequence length="255" mass="28937">MVNSKSKKEYVHSTQPYVSKWRIFQRLYFIDPCIRVLSRREGSVLDLGCGGGAVTRTLARRLPNHKFYGIDISPNAIKKAKEIPSNINFRQANAANLPYPRSYFSAVISLEVLEHLQNVRKVLEEVNRVLKTGGYFYFSTPLEGDSATLYGLLRNNFGYDPHLPLYGHVQKFSYNSLVDKLSKAGFGVLETTYCAHFLNQLYSLCLKFIEKRMPPKLRTMFIPVSAMASLVSGIESFLLRKARGGLNVQIACRKL</sequence>
<dbReference type="AlphaFoldDB" id="A0A1F7WH86"/>
<evidence type="ECO:0000313" key="3">
    <source>
        <dbReference type="Proteomes" id="UP000176198"/>
    </source>
</evidence>
<dbReference type="EMBL" id="MGFJ01000028">
    <property type="protein sequence ID" value="OGM02173.1"/>
    <property type="molecule type" value="Genomic_DNA"/>
</dbReference>
<dbReference type="PANTHER" id="PTHR43861">
    <property type="entry name" value="TRANS-ACONITATE 2-METHYLTRANSFERASE-RELATED"/>
    <property type="match status" value="1"/>
</dbReference>
<accession>A0A1F7WH86</accession>
<dbReference type="Gene3D" id="3.40.50.150">
    <property type="entry name" value="Vaccinia Virus protein VP39"/>
    <property type="match status" value="1"/>
</dbReference>
<gene>
    <name evidence="2" type="ORF">A2115_01525</name>
</gene>